<reference evidence="4" key="1">
    <citation type="journal article" date="2020" name="mSystems">
        <title>Genome- and Community-Level Interaction Insights into Carbon Utilization and Element Cycling Functions of Hydrothermarchaeota in Hydrothermal Sediment.</title>
        <authorList>
            <person name="Zhou Z."/>
            <person name="Liu Y."/>
            <person name="Xu W."/>
            <person name="Pan J."/>
            <person name="Luo Z.H."/>
            <person name="Li M."/>
        </authorList>
    </citation>
    <scope>NUCLEOTIDE SEQUENCE [LARGE SCALE GENOMIC DNA]</scope>
    <source>
        <strain evidence="4">SpSt-914</strain>
    </source>
</reference>
<dbReference type="InterPro" id="IPR031107">
    <property type="entry name" value="Small_HSP"/>
</dbReference>
<organism evidence="4">
    <name type="scientific">candidate division WOR-3 bacterium</name>
    <dbReference type="NCBI Taxonomy" id="2052148"/>
    <lineage>
        <taxon>Bacteria</taxon>
        <taxon>Bacteria division WOR-3</taxon>
    </lineage>
</organism>
<dbReference type="PANTHER" id="PTHR11527">
    <property type="entry name" value="HEAT-SHOCK PROTEIN 20 FAMILY MEMBER"/>
    <property type="match status" value="1"/>
</dbReference>
<evidence type="ECO:0000256" key="1">
    <source>
        <dbReference type="PROSITE-ProRule" id="PRU00285"/>
    </source>
</evidence>
<protein>
    <submittedName>
        <fullName evidence="4">Hsp20/alpha crystallin family protein</fullName>
    </submittedName>
</protein>
<evidence type="ECO:0000259" key="3">
    <source>
        <dbReference type="PROSITE" id="PS01031"/>
    </source>
</evidence>
<proteinExistence type="inferred from homology"/>
<dbReference type="Pfam" id="PF00011">
    <property type="entry name" value="HSP20"/>
    <property type="match status" value="1"/>
</dbReference>
<evidence type="ECO:0000256" key="2">
    <source>
        <dbReference type="RuleBase" id="RU003616"/>
    </source>
</evidence>
<feature type="domain" description="SHSP" evidence="3">
    <location>
        <begin position="36"/>
        <end position="149"/>
    </location>
</feature>
<comment type="caution">
    <text evidence="4">The sequence shown here is derived from an EMBL/GenBank/DDBJ whole genome shotgun (WGS) entry which is preliminary data.</text>
</comment>
<dbReference type="CDD" id="cd06464">
    <property type="entry name" value="ACD_sHsps-like"/>
    <property type="match status" value="1"/>
</dbReference>
<dbReference type="SUPFAM" id="SSF49764">
    <property type="entry name" value="HSP20-like chaperones"/>
    <property type="match status" value="1"/>
</dbReference>
<dbReference type="InterPro" id="IPR002068">
    <property type="entry name" value="A-crystallin/Hsp20_dom"/>
</dbReference>
<dbReference type="Gene3D" id="2.60.40.790">
    <property type="match status" value="1"/>
</dbReference>
<dbReference type="InterPro" id="IPR008978">
    <property type="entry name" value="HSP20-like_chaperone"/>
</dbReference>
<sequence>MAKHLTTWDPFREMVSLRDELDRLFDSVFGRLPRERGETYWAPPLDIEETEDAIIVRAELPGMNKDDIKVSLFGDTLTIAGERKFESEKKSKTYYRQERVYGKFQRTVTLPAEVEGDKAKASYKAGVLELVLPKSEKSKAKEITIVAED</sequence>
<dbReference type="PROSITE" id="PS01031">
    <property type="entry name" value="SHSP"/>
    <property type="match status" value="1"/>
</dbReference>
<accession>A0A7V3UZJ6</accession>
<gene>
    <name evidence="4" type="ORF">ENX16_02570</name>
</gene>
<evidence type="ECO:0000313" key="4">
    <source>
        <dbReference type="EMBL" id="HGD12948.1"/>
    </source>
</evidence>
<dbReference type="AlphaFoldDB" id="A0A7V3UZJ6"/>
<name>A0A7V3UZJ6_UNCW3</name>
<comment type="similarity">
    <text evidence="1 2">Belongs to the small heat shock protein (HSP20) family.</text>
</comment>
<dbReference type="EMBL" id="DTMZ01000054">
    <property type="protein sequence ID" value="HGD12948.1"/>
    <property type="molecule type" value="Genomic_DNA"/>
</dbReference>